<dbReference type="eggNOG" id="ENOG5032YDN">
    <property type="taxonomic scope" value="Bacteria"/>
</dbReference>
<dbReference type="AlphaFoldDB" id="F5RK76"/>
<evidence type="ECO:0008006" key="3">
    <source>
        <dbReference type="Google" id="ProtNLM"/>
    </source>
</evidence>
<sequence length="111" mass="13337">MRGDRLYFYYTICLFVRMKKVFTMPIICMFDGIKIYIYVERNERHSVPHLHAYYAEHSIVVDFEGNVLEGSLPRKKQAMLVAWTMMHEDELRANYDLMLEGQLPFRIDPLR</sequence>
<gene>
    <name evidence="1" type="ORF">HMPREF9081_0661</name>
</gene>
<protein>
    <recommendedName>
        <fullName evidence="3">DUF4160 domain-containing protein</fullName>
    </recommendedName>
</protein>
<accession>F5RK76</accession>
<dbReference type="InterPro" id="IPR025427">
    <property type="entry name" value="DUF4160"/>
</dbReference>
<evidence type="ECO:0000313" key="2">
    <source>
        <dbReference type="Proteomes" id="UP000004067"/>
    </source>
</evidence>
<dbReference type="Proteomes" id="UP000004067">
    <property type="component" value="Unassembled WGS sequence"/>
</dbReference>
<keyword evidence="2" id="KW-1185">Reference proteome</keyword>
<dbReference type="STRING" id="888060.HMPREF9081_0661"/>
<evidence type="ECO:0000313" key="1">
    <source>
        <dbReference type="EMBL" id="EGK61076.1"/>
    </source>
</evidence>
<dbReference type="Pfam" id="PF13711">
    <property type="entry name" value="DUF4160"/>
    <property type="match status" value="1"/>
</dbReference>
<proteinExistence type="predicted"/>
<reference evidence="1 2" key="1">
    <citation type="submission" date="2011-04" db="EMBL/GenBank/DDBJ databases">
        <authorList>
            <person name="Muzny D."/>
            <person name="Qin X."/>
            <person name="Deng J."/>
            <person name="Jiang H."/>
            <person name="Liu Y."/>
            <person name="Qu J."/>
            <person name="Song X.-Z."/>
            <person name="Zhang L."/>
            <person name="Thornton R."/>
            <person name="Coyle M."/>
            <person name="Francisco L."/>
            <person name="Jackson L."/>
            <person name="Javaid M."/>
            <person name="Korchina V."/>
            <person name="Kovar C."/>
            <person name="Mata R."/>
            <person name="Mathew T."/>
            <person name="Ngo R."/>
            <person name="Nguyen L."/>
            <person name="Nguyen N."/>
            <person name="Okwuonu G."/>
            <person name="Ongeri F."/>
            <person name="Pham C."/>
            <person name="Simmons D."/>
            <person name="Wilczek-Boney K."/>
            <person name="Hale W."/>
            <person name="Jakkamsetti A."/>
            <person name="Pham P."/>
            <person name="Ruth R."/>
            <person name="San Lucas F."/>
            <person name="Warren J."/>
            <person name="Zhang J."/>
            <person name="Zhao Z."/>
            <person name="Zhou C."/>
            <person name="Zhu D."/>
            <person name="Lee S."/>
            <person name="Bess C."/>
            <person name="Blankenburg K."/>
            <person name="Forbes L."/>
            <person name="Fu Q."/>
            <person name="Gubbala S."/>
            <person name="Hirani K."/>
            <person name="Jayaseelan J.C."/>
            <person name="Lara F."/>
            <person name="Munidasa M."/>
            <person name="Palculict T."/>
            <person name="Patil S."/>
            <person name="Pu L.-L."/>
            <person name="Saada N."/>
            <person name="Tang L."/>
            <person name="Weissenberger G."/>
            <person name="Zhu Y."/>
            <person name="Hemphill L."/>
            <person name="Shang Y."/>
            <person name="Youmans B."/>
            <person name="Ayvaz T."/>
            <person name="Ross M."/>
            <person name="Santibanez J."/>
            <person name="Aqrawi P."/>
            <person name="Gross S."/>
            <person name="Joshi V."/>
            <person name="Fowler G."/>
            <person name="Nazareth L."/>
            <person name="Reid J."/>
            <person name="Worley K."/>
            <person name="Petrosino J."/>
            <person name="Highlander S."/>
            <person name="Gibbs R."/>
        </authorList>
    </citation>
    <scope>NUCLEOTIDE SEQUENCE [LARGE SCALE GENOMIC DNA]</scope>
    <source>
        <strain evidence="1 2">DSM 2778</strain>
    </source>
</reference>
<dbReference type="EMBL" id="AFHQ01000024">
    <property type="protein sequence ID" value="EGK61076.1"/>
    <property type="molecule type" value="Genomic_DNA"/>
</dbReference>
<dbReference type="HOGENOM" id="CLU_162083_0_0_9"/>
<comment type="caution">
    <text evidence="1">The sequence shown here is derived from an EMBL/GenBank/DDBJ whole genome shotgun (WGS) entry which is preliminary data.</text>
</comment>
<name>F5RK76_9FIRM</name>
<organism evidence="1 2">
    <name type="scientific">Centipeda periodontii DSM 2778</name>
    <dbReference type="NCBI Taxonomy" id="888060"/>
    <lineage>
        <taxon>Bacteria</taxon>
        <taxon>Bacillati</taxon>
        <taxon>Bacillota</taxon>
        <taxon>Negativicutes</taxon>
        <taxon>Selenomonadales</taxon>
        <taxon>Selenomonadaceae</taxon>
        <taxon>Centipeda</taxon>
    </lineage>
</organism>